<accession>A0A9D1YD16</accession>
<gene>
    <name evidence="3" type="ORF">H9838_05535</name>
</gene>
<dbReference type="Pfam" id="PF23023">
    <property type="entry name" value="Anti-Pycsar_Apyc1"/>
    <property type="match status" value="1"/>
</dbReference>
<comment type="caution">
    <text evidence="3">The sequence shown here is derived from an EMBL/GenBank/DDBJ whole genome shotgun (WGS) entry which is preliminary data.</text>
</comment>
<dbReference type="SMART" id="SM00849">
    <property type="entry name" value="Lactamase_B"/>
    <property type="match status" value="1"/>
</dbReference>
<sequence length="262" mass="28587">MKITVLGSCSGTEPFAGCHQTSVAVETGGRVYFIDAGENAGYAAYLGGVPLPDTAAIFVTHTHMDHTGGLPHLLWNFRKLCVIDEDAAARMDGRVIQIHLPDLSVFDGVMAMLRASEGNYETNFYLDPHQVRDGLRYDQNGVRLTAFHNYHLGTPAPGLPFLSYSYLLEAEGKKVFFSGDFRDLSEIAPHLEGSDLVFLETGHHTAAGLCQELKDLGLSVGKVIFYHHGLEILHDFAGELAAAKAVLGDQMDFSQDGSVYRL</sequence>
<dbReference type="Proteomes" id="UP000823915">
    <property type="component" value="Unassembled WGS sequence"/>
</dbReference>
<evidence type="ECO:0000259" key="2">
    <source>
        <dbReference type="SMART" id="SM00849"/>
    </source>
</evidence>
<dbReference type="PANTHER" id="PTHR46018:SF2">
    <property type="entry name" value="ZINC PHOSPHODIESTERASE ELAC PROTEIN 1"/>
    <property type="match status" value="1"/>
</dbReference>
<feature type="domain" description="Metallo-beta-lactamase" evidence="2">
    <location>
        <begin position="19"/>
        <end position="227"/>
    </location>
</feature>
<evidence type="ECO:0000313" key="4">
    <source>
        <dbReference type="Proteomes" id="UP000823915"/>
    </source>
</evidence>
<evidence type="ECO:0000313" key="3">
    <source>
        <dbReference type="EMBL" id="HIY26625.1"/>
    </source>
</evidence>
<dbReference type="EMBL" id="DXDU01000093">
    <property type="protein sequence ID" value="HIY26625.1"/>
    <property type="molecule type" value="Genomic_DNA"/>
</dbReference>
<keyword evidence="1" id="KW-0378">Hydrolase</keyword>
<keyword evidence="1" id="KW-0540">Nuclease</keyword>
<evidence type="ECO:0000256" key="1">
    <source>
        <dbReference type="ARBA" id="ARBA00022759"/>
    </source>
</evidence>
<protein>
    <submittedName>
        <fullName evidence="3">MBL fold metallo-hydrolase</fullName>
    </submittedName>
</protein>
<name>A0A9D1YD16_9FIRM</name>
<dbReference type="AlphaFoldDB" id="A0A9D1YD16"/>
<keyword evidence="1" id="KW-0255">Endonuclease</keyword>
<organism evidence="3 4">
    <name type="scientific">Candidatus Acutalibacter pullistercoris</name>
    <dbReference type="NCBI Taxonomy" id="2838418"/>
    <lineage>
        <taxon>Bacteria</taxon>
        <taxon>Bacillati</taxon>
        <taxon>Bacillota</taxon>
        <taxon>Clostridia</taxon>
        <taxon>Eubacteriales</taxon>
        <taxon>Acutalibacteraceae</taxon>
        <taxon>Acutalibacter</taxon>
    </lineage>
</organism>
<dbReference type="PANTHER" id="PTHR46018">
    <property type="entry name" value="ZINC PHOSPHODIESTERASE ELAC PROTEIN 1"/>
    <property type="match status" value="1"/>
</dbReference>
<reference evidence="3" key="2">
    <citation type="submission" date="2021-04" db="EMBL/GenBank/DDBJ databases">
        <authorList>
            <person name="Gilroy R."/>
        </authorList>
    </citation>
    <scope>NUCLEOTIDE SEQUENCE</scope>
    <source>
        <strain evidence="3">1282</strain>
    </source>
</reference>
<dbReference type="GO" id="GO:0042781">
    <property type="term" value="F:3'-tRNA processing endoribonuclease activity"/>
    <property type="evidence" value="ECO:0007669"/>
    <property type="project" value="TreeGrafter"/>
</dbReference>
<dbReference type="InterPro" id="IPR001279">
    <property type="entry name" value="Metallo-B-lactamas"/>
</dbReference>
<dbReference type="InterPro" id="IPR036866">
    <property type="entry name" value="RibonucZ/Hydroxyglut_hydro"/>
</dbReference>
<dbReference type="SUPFAM" id="SSF56281">
    <property type="entry name" value="Metallo-hydrolase/oxidoreductase"/>
    <property type="match status" value="1"/>
</dbReference>
<proteinExistence type="predicted"/>
<reference evidence="3" key="1">
    <citation type="journal article" date="2021" name="PeerJ">
        <title>Extensive microbial diversity within the chicken gut microbiome revealed by metagenomics and culture.</title>
        <authorList>
            <person name="Gilroy R."/>
            <person name="Ravi A."/>
            <person name="Getino M."/>
            <person name="Pursley I."/>
            <person name="Horton D.L."/>
            <person name="Alikhan N.F."/>
            <person name="Baker D."/>
            <person name="Gharbi K."/>
            <person name="Hall N."/>
            <person name="Watson M."/>
            <person name="Adriaenssens E.M."/>
            <person name="Foster-Nyarko E."/>
            <person name="Jarju S."/>
            <person name="Secka A."/>
            <person name="Antonio M."/>
            <person name="Oren A."/>
            <person name="Chaudhuri R.R."/>
            <person name="La Ragione R."/>
            <person name="Hildebrand F."/>
            <person name="Pallen M.J."/>
        </authorList>
    </citation>
    <scope>NUCLEOTIDE SEQUENCE</scope>
    <source>
        <strain evidence="3">1282</strain>
    </source>
</reference>
<dbReference type="Gene3D" id="3.60.15.10">
    <property type="entry name" value="Ribonuclease Z/Hydroxyacylglutathione hydrolase-like"/>
    <property type="match status" value="1"/>
</dbReference>